<comment type="caution">
    <text evidence="2">The sequence shown here is derived from an EMBL/GenBank/DDBJ whole genome shotgun (WGS) entry which is preliminary data.</text>
</comment>
<keyword evidence="3" id="KW-1185">Reference proteome</keyword>
<evidence type="ECO:0000313" key="3">
    <source>
        <dbReference type="Proteomes" id="UP000266483"/>
    </source>
</evidence>
<proteinExistence type="predicted"/>
<reference evidence="2 3" key="1">
    <citation type="submission" date="2017-08" db="EMBL/GenBank/DDBJ databases">
        <title>Pusillimonas indicus sp. nov., a member of the family Alcaligenaceae isolated from surface seawater.</title>
        <authorList>
            <person name="Li J."/>
        </authorList>
    </citation>
    <scope>NUCLEOTIDE SEQUENCE [LARGE SCALE GENOMIC DNA]</scope>
    <source>
        <strain evidence="2 3">17-4A</strain>
    </source>
</reference>
<keyword evidence="1" id="KW-0812">Transmembrane</keyword>
<sequence>MARPTASDRAFGILLCAAAALAASYAFWKESIAIAQSLALLTTILIVMVILCPNKFGRLKLAWLWFGERLGAFVNPLVLTALYFIIVTPTALISRSLGRDALRLKRRRCSTYWIQRPPPERKPKDFFNQQY</sequence>
<dbReference type="EMBL" id="NQOU01000001">
    <property type="protein sequence ID" value="RII84021.1"/>
    <property type="molecule type" value="Genomic_DNA"/>
</dbReference>
<gene>
    <name evidence="2" type="ORF">CJO09_01950</name>
</gene>
<keyword evidence="1" id="KW-0472">Membrane</keyword>
<name>A0ABX9MZS3_9BURK</name>
<accession>A0ABX9MZS3</accession>
<evidence type="ECO:0008006" key="4">
    <source>
        <dbReference type="Google" id="ProtNLM"/>
    </source>
</evidence>
<feature type="transmembrane region" description="Helical" evidence="1">
    <location>
        <begin position="32"/>
        <end position="52"/>
    </location>
</feature>
<protein>
    <recommendedName>
        <fullName evidence="4">SxtJ</fullName>
    </recommendedName>
</protein>
<dbReference type="Proteomes" id="UP000266483">
    <property type="component" value="Unassembled WGS sequence"/>
</dbReference>
<feature type="transmembrane region" description="Helical" evidence="1">
    <location>
        <begin position="73"/>
        <end position="93"/>
    </location>
</feature>
<evidence type="ECO:0000313" key="2">
    <source>
        <dbReference type="EMBL" id="RII84021.1"/>
    </source>
</evidence>
<evidence type="ECO:0000256" key="1">
    <source>
        <dbReference type="SAM" id="Phobius"/>
    </source>
</evidence>
<organism evidence="2 3">
    <name type="scientific">Neopusillimonas maritima</name>
    <dbReference type="NCBI Taxonomy" id="2026239"/>
    <lineage>
        <taxon>Bacteria</taxon>
        <taxon>Pseudomonadati</taxon>
        <taxon>Pseudomonadota</taxon>
        <taxon>Betaproteobacteria</taxon>
        <taxon>Burkholderiales</taxon>
        <taxon>Alcaligenaceae</taxon>
        <taxon>Neopusillimonas</taxon>
    </lineage>
</organism>
<keyword evidence="1" id="KW-1133">Transmembrane helix</keyword>